<sequence length="152" mass="17200">MVFRNAIQGLWSGKGRGWYPTIADFEYQETLEFTDTGRPFLTYRQTTHASDGSPLHTEAGYIRFLSDYRLEFVVAQPTGISEVLTGSVEATEDGYRASLQAHQLARTETSKLVDSTSRRFVLRGESLSVEFWMAAMGQPMQPHLSSELRRDV</sequence>
<dbReference type="SUPFAM" id="SSF50814">
    <property type="entry name" value="Lipocalins"/>
    <property type="match status" value="1"/>
</dbReference>
<evidence type="ECO:0000313" key="3">
    <source>
        <dbReference type="Proteomes" id="UP000032336"/>
    </source>
</evidence>
<dbReference type="AlphaFoldDB" id="A0A0D8FS60"/>
<feature type="domain" description="THAP4-like heme-binding" evidence="1">
    <location>
        <begin position="8"/>
        <end position="150"/>
    </location>
</feature>
<dbReference type="Proteomes" id="UP000032336">
    <property type="component" value="Unassembled WGS sequence"/>
</dbReference>
<dbReference type="Pfam" id="PF08768">
    <property type="entry name" value="THAP4_heme-bd"/>
    <property type="match status" value="1"/>
</dbReference>
<accession>A0A0D8FS60</accession>
<keyword evidence="3" id="KW-1185">Reference proteome</keyword>
<evidence type="ECO:0000313" key="2">
    <source>
        <dbReference type="EMBL" id="KJE75966.1"/>
    </source>
</evidence>
<evidence type="ECO:0000259" key="1">
    <source>
        <dbReference type="Pfam" id="PF08768"/>
    </source>
</evidence>
<protein>
    <recommendedName>
        <fullName evidence="1">THAP4-like heme-binding domain-containing protein</fullName>
    </recommendedName>
</protein>
<proteinExistence type="predicted"/>
<name>A0A0D8FS60_9ACTN</name>
<dbReference type="STRING" id="1121877.FEAC_22630"/>
<dbReference type="RefSeq" id="WP_035390269.1">
    <property type="nucleotide sequence ID" value="NZ_JQKF01000022.1"/>
</dbReference>
<dbReference type="InterPro" id="IPR045165">
    <property type="entry name" value="Nitrobindin"/>
</dbReference>
<reference evidence="2 3" key="1">
    <citation type="submission" date="2015-01" db="EMBL/GenBank/DDBJ databases">
        <title>Draft genome of the acidophilic iron oxidizer Ferrimicrobium acidiphilum strain T23.</title>
        <authorList>
            <person name="Poehlein A."/>
            <person name="Eisen S."/>
            <person name="Schloemann M."/>
            <person name="Johnson B.D."/>
            <person name="Daniel R."/>
            <person name="Muehling M."/>
        </authorList>
    </citation>
    <scope>NUCLEOTIDE SEQUENCE [LARGE SCALE GENOMIC DNA]</scope>
    <source>
        <strain evidence="2 3">T23</strain>
    </source>
</reference>
<dbReference type="eggNOG" id="COG4044">
    <property type="taxonomic scope" value="Bacteria"/>
</dbReference>
<dbReference type="InterPro" id="IPR012674">
    <property type="entry name" value="Calycin"/>
</dbReference>
<dbReference type="EMBL" id="JXUW01000024">
    <property type="protein sequence ID" value="KJE75966.1"/>
    <property type="molecule type" value="Genomic_DNA"/>
</dbReference>
<organism evidence="2 3">
    <name type="scientific">Ferrimicrobium acidiphilum DSM 19497</name>
    <dbReference type="NCBI Taxonomy" id="1121877"/>
    <lineage>
        <taxon>Bacteria</taxon>
        <taxon>Bacillati</taxon>
        <taxon>Actinomycetota</taxon>
        <taxon>Acidimicrobiia</taxon>
        <taxon>Acidimicrobiales</taxon>
        <taxon>Acidimicrobiaceae</taxon>
        <taxon>Ferrimicrobium</taxon>
    </lineage>
</organism>
<dbReference type="InterPro" id="IPR014878">
    <property type="entry name" value="THAP4-like_heme-bd"/>
</dbReference>
<dbReference type="GeneID" id="78373316"/>
<dbReference type="PANTHER" id="PTHR15854">
    <property type="entry name" value="THAP4 PROTEIN"/>
    <property type="match status" value="1"/>
</dbReference>
<dbReference type="CDD" id="cd07828">
    <property type="entry name" value="lipocalin_heme-bd-THAP4-like"/>
    <property type="match status" value="1"/>
</dbReference>
<dbReference type="PANTHER" id="PTHR15854:SF4">
    <property type="entry name" value="PEROXYNITRITE ISOMERASE THAP4"/>
    <property type="match status" value="1"/>
</dbReference>
<comment type="caution">
    <text evidence="2">The sequence shown here is derived from an EMBL/GenBank/DDBJ whole genome shotgun (WGS) entry which is preliminary data.</text>
</comment>
<dbReference type="Gene3D" id="2.40.128.20">
    <property type="match status" value="1"/>
</dbReference>
<gene>
    <name evidence="2" type="ORF">FEAC_22630</name>
</gene>